<keyword evidence="3 8" id="KW-0813">Transport</keyword>
<dbReference type="Proteomes" id="UP000527616">
    <property type="component" value="Unassembled WGS sequence"/>
</dbReference>
<evidence type="ECO:0000256" key="2">
    <source>
        <dbReference type="ARBA" id="ARBA00010100"/>
    </source>
</evidence>
<feature type="transmembrane region" description="Helical" evidence="8">
    <location>
        <begin position="439"/>
        <end position="463"/>
    </location>
</feature>
<reference evidence="9 10" key="1">
    <citation type="submission" date="2020-07" db="EMBL/GenBank/DDBJ databases">
        <title>Sequencing the genomes of 1000 actinobacteria strains.</title>
        <authorList>
            <person name="Klenk H.-P."/>
        </authorList>
    </citation>
    <scope>NUCLEOTIDE SEQUENCE [LARGE SCALE GENOMIC DNA]</scope>
    <source>
        <strain evidence="9 10">DSM 103164</strain>
    </source>
</reference>
<keyword evidence="6 8" id="KW-1133">Transmembrane helix</keyword>
<feature type="transmembrane region" description="Helical" evidence="8">
    <location>
        <begin position="293"/>
        <end position="311"/>
    </location>
</feature>
<evidence type="ECO:0000256" key="1">
    <source>
        <dbReference type="ARBA" id="ARBA00004651"/>
    </source>
</evidence>
<dbReference type="AlphaFoldDB" id="A0A7Z0ILU2"/>
<feature type="transmembrane region" description="Helical" evidence="8">
    <location>
        <begin position="332"/>
        <end position="355"/>
    </location>
</feature>
<keyword evidence="7 8" id="KW-0472">Membrane</keyword>
<evidence type="ECO:0000256" key="6">
    <source>
        <dbReference type="ARBA" id="ARBA00022989"/>
    </source>
</evidence>
<dbReference type="InterPro" id="IPR003804">
    <property type="entry name" value="Lactate_perm"/>
</dbReference>
<dbReference type="Pfam" id="PF02652">
    <property type="entry name" value="Lactate_perm"/>
    <property type="match status" value="1"/>
</dbReference>
<name>A0A7Z0ILU2_9ACTN</name>
<accession>A0A7Z0ILU2</accession>
<comment type="function">
    <text evidence="8">Uptake of L-lactate across the membrane. Can also transport D-lactate and glycolate.</text>
</comment>
<keyword evidence="10" id="KW-1185">Reference proteome</keyword>
<comment type="caution">
    <text evidence="9">The sequence shown here is derived from an EMBL/GenBank/DDBJ whole genome shotgun (WGS) entry which is preliminary data.</text>
</comment>
<evidence type="ECO:0000313" key="10">
    <source>
        <dbReference type="Proteomes" id="UP000527616"/>
    </source>
</evidence>
<organism evidence="9 10">
    <name type="scientific">Naumannella cuiyingiana</name>
    <dbReference type="NCBI Taxonomy" id="1347891"/>
    <lineage>
        <taxon>Bacteria</taxon>
        <taxon>Bacillati</taxon>
        <taxon>Actinomycetota</taxon>
        <taxon>Actinomycetes</taxon>
        <taxon>Propionibacteriales</taxon>
        <taxon>Propionibacteriaceae</taxon>
        <taxon>Naumannella</taxon>
    </lineage>
</organism>
<evidence type="ECO:0000256" key="5">
    <source>
        <dbReference type="ARBA" id="ARBA00022692"/>
    </source>
</evidence>
<dbReference type="PANTHER" id="PTHR30003">
    <property type="entry name" value="L-LACTATE PERMEASE"/>
    <property type="match status" value="1"/>
</dbReference>
<gene>
    <name evidence="9" type="ORF">GGQ54_002432</name>
</gene>
<dbReference type="GO" id="GO:0015295">
    <property type="term" value="F:solute:proton symporter activity"/>
    <property type="evidence" value="ECO:0007669"/>
    <property type="project" value="TreeGrafter"/>
</dbReference>
<dbReference type="PANTHER" id="PTHR30003:SF0">
    <property type="entry name" value="GLYCOLATE PERMEASE GLCA-RELATED"/>
    <property type="match status" value="1"/>
</dbReference>
<keyword evidence="5 8" id="KW-0812">Transmembrane</keyword>
<protein>
    <recommendedName>
        <fullName evidence="8">L-lactate permease</fullName>
    </recommendedName>
</protein>
<keyword evidence="4 8" id="KW-1003">Cell membrane</keyword>
<dbReference type="InterPro" id="IPR006311">
    <property type="entry name" value="TAT_signal"/>
</dbReference>
<feature type="transmembrane region" description="Helical" evidence="8">
    <location>
        <begin position="56"/>
        <end position="76"/>
    </location>
</feature>
<comment type="similarity">
    <text evidence="2 8">Belongs to the lactate permease family.</text>
</comment>
<feature type="transmembrane region" description="Helical" evidence="8">
    <location>
        <begin position="88"/>
        <end position="107"/>
    </location>
</feature>
<evidence type="ECO:0000256" key="7">
    <source>
        <dbReference type="ARBA" id="ARBA00023136"/>
    </source>
</evidence>
<comment type="subcellular location">
    <subcellularLocation>
        <location evidence="1 8">Cell membrane</location>
        <topology evidence="1 8">Multi-pass membrane protein</topology>
    </subcellularLocation>
</comment>
<dbReference type="EMBL" id="JACBZS010000001">
    <property type="protein sequence ID" value="NYI71872.1"/>
    <property type="molecule type" value="Genomic_DNA"/>
</dbReference>
<evidence type="ECO:0000313" key="9">
    <source>
        <dbReference type="EMBL" id="NYI71872.1"/>
    </source>
</evidence>
<feature type="transmembrane region" description="Helical" evidence="8">
    <location>
        <begin position="394"/>
        <end position="419"/>
    </location>
</feature>
<feature type="transmembrane region" description="Helical" evidence="8">
    <location>
        <begin position="173"/>
        <end position="193"/>
    </location>
</feature>
<feature type="transmembrane region" description="Helical" evidence="8">
    <location>
        <begin position="205"/>
        <end position="224"/>
    </location>
</feature>
<feature type="transmembrane region" description="Helical" evidence="8">
    <location>
        <begin position="259"/>
        <end position="281"/>
    </location>
</feature>
<feature type="transmembrane region" description="Helical" evidence="8">
    <location>
        <begin position="113"/>
        <end position="131"/>
    </location>
</feature>
<dbReference type="PROSITE" id="PS51318">
    <property type="entry name" value="TAT"/>
    <property type="match status" value="1"/>
</dbReference>
<evidence type="ECO:0000256" key="3">
    <source>
        <dbReference type="ARBA" id="ARBA00022448"/>
    </source>
</evidence>
<feature type="transmembrane region" description="Helical" evidence="8">
    <location>
        <begin position="361"/>
        <end position="382"/>
    </location>
</feature>
<feature type="transmembrane region" description="Helical" evidence="8">
    <location>
        <begin position="143"/>
        <end position="167"/>
    </location>
</feature>
<proteinExistence type="inferred from homology"/>
<dbReference type="GO" id="GO:0015129">
    <property type="term" value="F:lactate transmembrane transporter activity"/>
    <property type="evidence" value="ECO:0007669"/>
    <property type="project" value="UniProtKB-UniRule"/>
</dbReference>
<feature type="transmembrane region" description="Helical" evidence="8">
    <location>
        <begin position="230"/>
        <end position="247"/>
    </location>
</feature>
<evidence type="ECO:0000256" key="8">
    <source>
        <dbReference type="RuleBase" id="RU365092"/>
    </source>
</evidence>
<dbReference type="RefSeq" id="WP_179445639.1">
    <property type="nucleotide sequence ID" value="NZ_JACBZS010000001.1"/>
</dbReference>
<dbReference type="GO" id="GO:0005886">
    <property type="term" value="C:plasma membrane"/>
    <property type="evidence" value="ECO:0007669"/>
    <property type="project" value="UniProtKB-SubCell"/>
</dbReference>
<evidence type="ECO:0000256" key="4">
    <source>
        <dbReference type="ARBA" id="ARBA00022475"/>
    </source>
</evidence>
<sequence length="469" mass="47099">MLLLPLAPVLVALALSLARRSALLTSAAGALAAVVICAVAYPLTPGQIAEATRQWAPVMIEVLAIVFGGLLLSEAMRRTGRQDVIASWLGRTLGTGTPAALAVLHGVTPFAESVTGFGIGVTLAIPLLLHLGFSSRRAATIGLLGLCTVPWGSMAPGTLIAASLSGIGFQPLGVGSAIASGPVFIGVGLVVATLTSPPGARARNLAAATASGATLWASILVANLLLGTPVAGAVGALLTLVAHLLVHRLRGARIVVTRALAAAASPYAVLLGGILIATALLDATRAGGPWHYLASPAIWLPLSVAATLRGRDLAGAVAATARRWLPVGPANGLFLLLGVVMAVSGMAAAIARAVAQLGPAYVLPLGFLAALGGWLTGSNAAANAMFAAPQSEIIRLLGLPALIAMSVHNVCSSLFMMASPAKIELAAQLCPEPAEGRRAGRTVTITALVITGVLSLGLGLLTLSPTMPR</sequence>